<dbReference type="Proteomes" id="UP000095283">
    <property type="component" value="Unplaced"/>
</dbReference>
<keyword evidence="1" id="KW-1185">Reference proteome</keyword>
<protein>
    <submittedName>
        <fullName evidence="2">Uncharacterized protein</fullName>
    </submittedName>
</protein>
<name>A0A1I7WB25_HETBA</name>
<dbReference type="AlphaFoldDB" id="A0A1I7WB25"/>
<sequence length="186" mass="21459">MLIVFCLALRSYYLSRLTSVLTINAIIKLLLNFYITDPHIKVPECLAFSLDKSSKRTNCSLATLPTVSDSQFLTKYGLHKPPHMGISTEYSSHMKNFKSFKNAFLLLEGGRRSSLIKASIHCIHFNFEAYKVANKYYFKKNTDINYIKNNSNFEPLFKKTIIKARFKNLIYNANILILSSIITKHF</sequence>
<organism evidence="1 2">
    <name type="scientific">Heterorhabditis bacteriophora</name>
    <name type="common">Entomopathogenic nematode worm</name>
    <dbReference type="NCBI Taxonomy" id="37862"/>
    <lineage>
        <taxon>Eukaryota</taxon>
        <taxon>Metazoa</taxon>
        <taxon>Ecdysozoa</taxon>
        <taxon>Nematoda</taxon>
        <taxon>Chromadorea</taxon>
        <taxon>Rhabditida</taxon>
        <taxon>Rhabditina</taxon>
        <taxon>Rhabditomorpha</taxon>
        <taxon>Strongyloidea</taxon>
        <taxon>Heterorhabditidae</taxon>
        <taxon>Heterorhabditis</taxon>
    </lineage>
</organism>
<evidence type="ECO:0000313" key="2">
    <source>
        <dbReference type="WBParaSite" id="Hba_01872"/>
    </source>
</evidence>
<dbReference type="WBParaSite" id="Hba_01872">
    <property type="protein sequence ID" value="Hba_01872"/>
    <property type="gene ID" value="Hba_01872"/>
</dbReference>
<accession>A0A1I7WB25</accession>
<reference evidence="2" key="1">
    <citation type="submission" date="2016-11" db="UniProtKB">
        <authorList>
            <consortium name="WormBaseParasite"/>
        </authorList>
    </citation>
    <scope>IDENTIFICATION</scope>
</reference>
<evidence type="ECO:0000313" key="1">
    <source>
        <dbReference type="Proteomes" id="UP000095283"/>
    </source>
</evidence>
<proteinExistence type="predicted"/>